<dbReference type="InterPro" id="IPR006363">
    <property type="entry name" value="Cbl_synth_CobJ/CibH_dom"/>
</dbReference>
<keyword evidence="3 7" id="KW-0489">Methyltransferase</keyword>
<keyword evidence="2" id="KW-0169">Cobalamin biosynthesis</keyword>
<accession>A0A418WE05</accession>
<dbReference type="InterPro" id="IPR014777">
    <property type="entry name" value="4pyrrole_Mease_sub1"/>
</dbReference>
<gene>
    <name evidence="7" type="primary">cobJ</name>
    <name evidence="7" type="ORF">D3874_15545</name>
</gene>
<dbReference type="RefSeq" id="WP_119778888.1">
    <property type="nucleotide sequence ID" value="NZ_QYUK01000011.1"/>
</dbReference>
<dbReference type="OrthoDB" id="9772960at2"/>
<dbReference type="EC" id="2.1.1.131" evidence="7"/>
<dbReference type="CDD" id="cd11646">
    <property type="entry name" value="Precorrin_3B_C17_MT"/>
    <property type="match status" value="1"/>
</dbReference>
<dbReference type="GO" id="GO:0009236">
    <property type="term" value="P:cobalamin biosynthetic process"/>
    <property type="evidence" value="ECO:0007669"/>
    <property type="project" value="UniProtKB-UniPathway"/>
</dbReference>
<reference evidence="7 8" key="1">
    <citation type="submission" date="2018-09" db="EMBL/GenBank/DDBJ databases">
        <authorList>
            <person name="Zhu H."/>
        </authorList>
    </citation>
    <scope>NUCLEOTIDE SEQUENCE [LARGE SCALE GENOMIC DNA]</scope>
    <source>
        <strain evidence="7 8">K1W22B-8</strain>
    </source>
</reference>
<evidence type="ECO:0000256" key="2">
    <source>
        <dbReference type="ARBA" id="ARBA00022573"/>
    </source>
</evidence>
<dbReference type="UniPathway" id="UPA00148"/>
<protein>
    <submittedName>
        <fullName evidence="7">Precorrin-3B C(17)-methyltransferase</fullName>
        <ecNumber evidence="7">2.1.1.131</ecNumber>
    </submittedName>
</protein>
<dbReference type="Gene3D" id="3.30.950.10">
    <property type="entry name" value="Methyltransferase, Cobalt-precorrin-4 Transmethylase, Domain 2"/>
    <property type="match status" value="1"/>
</dbReference>
<feature type="domain" description="Tetrapyrrole methylase" evidence="6">
    <location>
        <begin position="4"/>
        <end position="213"/>
    </location>
</feature>
<dbReference type="InterPro" id="IPR000878">
    <property type="entry name" value="4pyrrol_Mease"/>
</dbReference>
<evidence type="ECO:0000256" key="4">
    <source>
        <dbReference type="ARBA" id="ARBA00022679"/>
    </source>
</evidence>
<name>A0A418WE05_9PROT</name>
<evidence type="ECO:0000256" key="1">
    <source>
        <dbReference type="ARBA" id="ARBA00004953"/>
    </source>
</evidence>
<proteinExistence type="predicted"/>
<sequence length="287" mass="30439">MTGKLWILGLGPGSETQVTPEVSAALALATDILGYFPYVARVPEREGLRRHGSDNRVELDRARHALVLAEQGHQVAMVSGGDAGVFGMASAVFEAVENGPPEWAALDIQVLPGISAMFAAAARVGAPLGHDFCAISLSDNLKPWEVITRRLAAVAQAGFVIALYNPISKARPWQLGAAFDLLRPLLPATTPVIFATAVTRPDEKIVIGTIADARPEQADMRTLVMIGTADTRLIPGRGTRWSTRPGGRCDACANAPTVVIPAQAGIHSGAARDVTMDPGLRRDDGWR</sequence>
<comment type="caution">
    <text evidence="7">The sequence shown here is derived from an EMBL/GenBank/DDBJ whole genome shotgun (WGS) entry which is preliminary data.</text>
</comment>
<evidence type="ECO:0000313" key="7">
    <source>
        <dbReference type="EMBL" id="RJF88252.1"/>
    </source>
</evidence>
<dbReference type="Proteomes" id="UP000284605">
    <property type="component" value="Unassembled WGS sequence"/>
</dbReference>
<dbReference type="PANTHER" id="PTHR47036:SF1">
    <property type="entry name" value="COBALT-FACTOR III C(17)-METHYLTRANSFERASE-RELATED"/>
    <property type="match status" value="1"/>
</dbReference>
<evidence type="ECO:0000313" key="8">
    <source>
        <dbReference type="Proteomes" id="UP000284605"/>
    </source>
</evidence>
<evidence type="ECO:0000256" key="5">
    <source>
        <dbReference type="ARBA" id="ARBA00022691"/>
    </source>
</evidence>
<dbReference type="GO" id="GO:0032259">
    <property type="term" value="P:methylation"/>
    <property type="evidence" value="ECO:0007669"/>
    <property type="project" value="UniProtKB-KW"/>
</dbReference>
<evidence type="ECO:0000256" key="3">
    <source>
        <dbReference type="ARBA" id="ARBA00022603"/>
    </source>
</evidence>
<keyword evidence="5" id="KW-0949">S-adenosyl-L-methionine</keyword>
<keyword evidence="8" id="KW-1185">Reference proteome</keyword>
<dbReference type="GO" id="GO:0030789">
    <property type="term" value="F:precorrin-3B C17-methyltransferase activity"/>
    <property type="evidence" value="ECO:0007669"/>
    <property type="project" value="UniProtKB-EC"/>
</dbReference>
<comment type="pathway">
    <text evidence="1">Cofactor biosynthesis; adenosylcobalamin biosynthesis.</text>
</comment>
<dbReference type="SUPFAM" id="SSF53790">
    <property type="entry name" value="Tetrapyrrole methylase"/>
    <property type="match status" value="1"/>
</dbReference>
<dbReference type="NCBIfam" id="TIGR01466">
    <property type="entry name" value="cobJ_cbiH"/>
    <property type="match status" value="1"/>
</dbReference>
<dbReference type="InterPro" id="IPR014776">
    <property type="entry name" value="4pyrrole_Mease_sub2"/>
</dbReference>
<dbReference type="InterPro" id="IPR035996">
    <property type="entry name" value="4pyrrol_Methylase_sf"/>
</dbReference>
<dbReference type="EMBL" id="QYUK01000011">
    <property type="protein sequence ID" value="RJF88252.1"/>
    <property type="molecule type" value="Genomic_DNA"/>
</dbReference>
<dbReference type="Gene3D" id="3.40.1010.10">
    <property type="entry name" value="Cobalt-precorrin-4 Transmethylase, Domain 1"/>
    <property type="match status" value="1"/>
</dbReference>
<keyword evidence="4 7" id="KW-0808">Transferase</keyword>
<dbReference type="InterPro" id="IPR051810">
    <property type="entry name" value="Precorrin_MeTrfase"/>
</dbReference>
<dbReference type="PANTHER" id="PTHR47036">
    <property type="entry name" value="COBALT-FACTOR III C(17)-METHYLTRANSFERASE-RELATED"/>
    <property type="match status" value="1"/>
</dbReference>
<organism evidence="7 8">
    <name type="scientific">Oleomonas cavernae</name>
    <dbReference type="NCBI Taxonomy" id="2320859"/>
    <lineage>
        <taxon>Bacteria</taxon>
        <taxon>Pseudomonadati</taxon>
        <taxon>Pseudomonadota</taxon>
        <taxon>Alphaproteobacteria</taxon>
        <taxon>Acetobacterales</taxon>
        <taxon>Acetobacteraceae</taxon>
        <taxon>Oleomonas</taxon>
    </lineage>
</organism>
<evidence type="ECO:0000259" key="6">
    <source>
        <dbReference type="Pfam" id="PF00590"/>
    </source>
</evidence>
<dbReference type="Pfam" id="PF00590">
    <property type="entry name" value="TP_methylase"/>
    <property type="match status" value="1"/>
</dbReference>
<dbReference type="AlphaFoldDB" id="A0A418WE05"/>